<dbReference type="SUPFAM" id="SSF53850">
    <property type="entry name" value="Periplasmic binding protein-like II"/>
    <property type="match status" value="1"/>
</dbReference>
<feature type="chain" id="PRO_5045146572" evidence="2">
    <location>
        <begin position="21"/>
        <end position="342"/>
    </location>
</feature>
<name>A0ABX2IS40_9RHOB</name>
<dbReference type="Gene3D" id="3.40.190.10">
    <property type="entry name" value="Periplasmic binding protein-like II"/>
    <property type="match status" value="2"/>
</dbReference>
<dbReference type="PANTHER" id="PTHR30222:SF17">
    <property type="entry name" value="SPERMIDINE_PUTRESCINE-BINDING PERIPLASMIC PROTEIN"/>
    <property type="match status" value="1"/>
</dbReference>
<organism evidence="3 4">
    <name type="scientific">Parasulfitobacter algicola</name>
    <dbReference type="NCBI Taxonomy" id="2614809"/>
    <lineage>
        <taxon>Bacteria</taxon>
        <taxon>Pseudomonadati</taxon>
        <taxon>Pseudomonadota</taxon>
        <taxon>Alphaproteobacteria</taxon>
        <taxon>Rhodobacterales</taxon>
        <taxon>Roseobacteraceae</taxon>
        <taxon>Parasulfitobacter</taxon>
    </lineage>
</organism>
<comment type="caution">
    <text evidence="3">The sequence shown here is derived from an EMBL/GenBank/DDBJ whole genome shotgun (WGS) entry which is preliminary data.</text>
</comment>
<evidence type="ECO:0000256" key="2">
    <source>
        <dbReference type="SAM" id="SignalP"/>
    </source>
</evidence>
<keyword evidence="1 2" id="KW-0732">Signal</keyword>
<dbReference type="Proteomes" id="UP000777935">
    <property type="component" value="Unassembled WGS sequence"/>
</dbReference>
<protein>
    <submittedName>
        <fullName evidence="3">Extracellular solute-binding protein</fullName>
    </submittedName>
</protein>
<evidence type="ECO:0000313" key="3">
    <source>
        <dbReference type="EMBL" id="NSX55711.1"/>
    </source>
</evidence>
<evidence type="ECO:0000256" key="1">
    <source>
        <dbReference type="ARBA" id="ARBA00022729"/>
    </source>
</evidence>
<dbReference type="Pfam" id="PF13416">
    <property type="entry name" value="SBP_bac_8"/>
    <property type="match status" value="1"/>
</dbReference>
<gene>
    <name evidence="3" type="ORF">HRQ87_12945</name>
</gene>
<dbReference type="EMBL" id="JABUFE010000007">
    <property type="protein sequence ID" value="NSX55711.1"/>
    <property type="molecule type" value="Genomic_DNA"/>
</dbReference>
<reference evidence="3 4" key="1">
    <citation type="submission" date="2020-06" db="EMBL/GenBank/DDBJ databases">
        <title>Sulfitobacter algicola sp. nov., isolated from green algae.</title>
        <authorList>
            <person name="Wang C."/>
        </authorList>
    </citation>
    <scope>NUCLEOTIDE SEQUENCE [LARGE SCALE GENOMIC DNA]</scope>
    <source>
        <strain evidence="3 4">1151</strain>
    </source>
</reference>
<feature type="signal peptide" evidence="2">
    <location>
        <begin position="1"/>
        <end position="20"/>
    </location>
</feature>
<dbReference type="InterPro" id="IPR006059">
    <property type="entry name" value="SBP"/>
</dbReference>
<proteinExistence type="predicted"/>
<keyword evidence="4" id="KW-1185">Reference proteome</keyword>
<dbReference type="PANTHER" id="PTHR30222">
    <property type="entry name" value="SPERMIDINE/PUTRESCINE-BINDING PERIPLASMIC PROTEIN"/>
    <property type="match status" value="1"/>
</dbReference>
<sequence length="342" mass="37274">MRVAAFLSTAAILTATAGFAEDTDLLVFDYSGFENADFHSAYIEKHGASPRFAFFGDEEEAFQKVRSGFRADVAHICGDSVTKWSQSDILEPWDISRIPEYTNLNKDLAGQDITGGDVYFIPVDYGSTAVAYNTDEIEGVPSLDIFLDPAYAGRVTLPDVAADSYALGYLATGVSDWTQATDEQFEAATAWLRQAHQNLRTYWTDPAELSQLLATGEVALAWAWNETLPTMVDQGFPIGFERETAEGSSLWLCGYVNLKDGEGVEDKAYDYINAMLDPSSTQPLLDAGYGHANAAAMAAFSDDDLTAVGLGPITAPVLAQLPTSEELRNKQVEMFERIKAGF</sequence>
<accession>A0ABX2IS40</accession>
<evidence type="ECO:0000313" key="4">
    <source>
        <dbReference type="Proteomes" id="UP000777935"/>
    </source>
</evidence>
<dbReference type="RefSeq" id="WP_174138855.1">
    <property type="nucleotide sequence ID" value="NZ_JABUFE010000007.1"/>
</dbReference>